<evidence type="ECO:0000313" key="3">
    <source>
        <dbReference type="Proteomes" id="UP000245252"/>
    </source>
</evidence>
<proteinExistence type="predicted"/>
<organism evidence="2 3">
    <name type="scientific">Metarhizobium album</name>
    <dbReference type="NCBI Taxonomy" id="2182425"/>
    <lineage>
        <taxon>Bacteria</taxon>
        <taxon>Pseudomonadati</taxon>
        <taxon>Pseudomonadota</taxon>
        <taxon>Alphaproteobacteria</taxon>
        <taxon>Hyphomicrobiales</taxon>
        <taxon>Rhizobiaceae</taxon>
        <taxon>Metarhizobium</taxon>
    </lineage>
</organism>
<keyword evidence="1" id="KW-0732">Signal</keyword>
<dbReference type="AlphaFoldDB" id="A0A2U2DXU1"/>
<evidence type="ECO:0000256" key="1">
    <source>
        <dbReference type="SAM" id="SignalP"/>
    </source>
</evidence>
<reference evidence="2 3" key="1">
    <citation type="submission" date="2018-05" db="EMBL/GenBank/DDBJ databases">
        <title>The draft genome of strain NS-104.</title>
        <authorList>
            <person name="Hang P."/>
            <person name="Jiang J."/>
        </authorList>
    </citation>
    <scope>NUCLEOTIDE SEQUENCE [LARGE SCALE GENOMIC DNA]</scope>
    <source>
        <strain evidence="2 3">NS-104</strain>
    </source>
</reference>
<accession>A0A2U2DXU1</accession>
<keyword evidence="3" id="KW-1185">Reference proteome</keyword>
<feature type="chain" id="PRO_5015712401" evidence="1">
    <location>
        <begin position="30"/>
        <end position="180"/>
    </location>
</feature>
<sequence>MGPTMQKTKMTIVANMALAALLLAMPALAGERQDYVNSRFSFGVALPSDYVVINSADNGDGMRLASPDRKTTLSVFGTNLLDNSLEEEIRQRIDMEEKNGWQISYKKIGPGSASFSGSRDGRIVYVRAVALCDGAAGFAWLEYDKAALKKHDPLVRQLVRTLHPSEGCAADNNAPPPAQQ</sequence>
<comment type="caution">
    <text evidence="2">The sequence shown here is derived from an EMBL/GenBank/DDBJ whole genome shotgun (WGS) entry which is preliminary data.</text>
</comment>
<protein>
    <submittedName>
        <fullName evidence="2">Uncharacterized protein</fullName>
    </submittedName>
</protein>
<dbReference type="Proteomes" id="UP000245252">
    <property type="component" value="Unassembled WGS sequence"/>
</dbReference>
<feature type="signal peptide" evidence="1">
    <location>
        <begin position="1"/>
        <end position="29"/>
    </location>
</feature>
<name>A0A2U2DXU1_9HYPH</name>
<gene>
    <name evidence="2" type="ORF">DEM27_02890</name>
</gene>
<evidence type="ECO:0000313" key="2">
    <source>
        <dbReference type="EMBL" id="PWE58147.1"/>
    </source>
</evidence>
<dbReference type="EMBL" id="QFBC01000001">
    <property type="protein sequence ID" value="PWE58147.1"/>
    <property type="molecule type" value="Genomic_DNA"/>
</dbReference>